<dbReference type="PROSITE" id="PS51379">
    <property type="entry name" value="4FE4S_FER_2"/>
    <property type="match status" value="2"/>
</dbReference>
<sequence>MIDEEERAIYTGDHCLSCTSCMANCPVMAAAKDYRGPKLVAPAHGRMHFAEDDTELSLDFCSNCKSCDRACPSGVAVSTLNMLQRGEYYRKHPHPQRDDMLAHAERMAKLVNALPLGTTFANLGMKIGKNLGVFDSLGIAGERDMPAYASSTFAQEFRKIKQPSSDKKVVFYPGCSINYNEPHIGVAFVKVMNANGYEVLLDEAFNCCGSPLVVTGYLDEAHEHAENNVERILYWKRQGIPVVACCTSCSLMLRKEYEELFGEETMKEAGENVYDAFEFLEMLDGEGKFNTKLAPVNERFIYHVPCHLKAAGIGTPVVSIFRHLPGAKVELADAGCCGMSGNYGFKKDKYEISMKIGEKLFSRIKAANADDVICDCPTCRMQIKHGTQTEPCHPIEILAKAYQ</sequence>
<protein>
    <submittedName>
        <fullName evidence="7">Anaerobic glycerol-3-phosphate dehydrogenase subunit C</fullName>
    </submittedName>
</protein>
<organism evidence="7 8">
    <name type="scientific">Selenomonas bovis</name>
    <dbReference type="NCBI Taxonomy" id="416586"/>
    <lineage>
        <taxon>Bacteria</taxon>
        <taxon>Bacillati</taxon>
        <taxon>Bacillota</taxon>
        <taxon>Negativicutes</taxon>
        <taxon>Selenomonadales</taxon>
        <taxon>Selenomonadaceae</taxon>
        <taxon>Selenomonas</taxon>
    </lineage>
</organism>
<dbReference type="InterPro" id="IPR017896">
    <property type="entry name" value="4Fe4S_Fe-S-bd"/>
</dbReference>
<keyword evidence="3" id="KW-0677">Repeat</keyword>
<dbReference type="GO" id="GO:0051539">
    <property type="term" value="F:4 iron, 4 sulfur cluster binding"/>
    <property type="evidence" value="ECO:0007669"/>
    <property type="project" value="UniProtKB-KW"/>
</dbReference>
<dbReference type="AlphaFoldDB" id="A0A848B6U4"/>
<evidence type="ECO:0000256" key="2">
    <source>
        <dbReference type="ARBA" id="ARBA00022723"/>
    </source>
</evidence>
<feature type="domain" description="4Fe-4S ferredoxin-type" evidence="6">
    <location>
        <begin position="6"/>
        <end position="35"/>
    </location>
</feature>
<dbReference type="PANTHER" id="PTHR32479">
    <property type="entry name" value="GLYCOLATE OXIDASE IRON-SULFUR SUBUNIT"/>
    <property type="match status" value="1"/>
</dbReference>
<dbReference type="EMBL" id="JABAFA010000014">
    <property type="protein sequence ID" value="NMD98918.1"/>
    <property type="molecule type" value="Genomic_DNA"/>
</dbReference>
<dbReference type="PANTHER" id="PTHR32479:SF19">
    <property type="entry name" value="ANAEROBIC GLYCEROL-3-PHOSPHATE DEHYDROGENASE SUBUNIT C"/>
    <property type="match status" value="1"/>
</dbReference>
<dbReference type="NCBIfam" id="NF008369">
    <property type="entry name" value="PRK11168.1"/>
    <property type="match status" value="1"/>
</dbReference>
<dbReference type="GO" id="GO:0016020">
    <property type="term" value="C:membrane"/>
    <property type="evidence" value="ECO:0007669"/>
    <property type="project" value="InterPro"/>
</dbReference>
<evidence type="ECO:0000256" key="1">
    <source>
        <dbReference type="ARBA" id="ARBA00022485"/>
    </source>
</evidence>
<dbReference type="NCBIfam" id="TIGR03379">
    <property type="entry name" value="glycerol3P_GlpC"/>
    <property type="match status" value="1"/>
</dbReference>
<evidence type="ECO:0000256" key="3">
    <source>
        <dbReference type="ARBA" id="ARBA00022737"/>
    </source>
</evidence>
<evidence type="ECO:0000259" key="6">
    <source>
        <dbReference type="PROSITE" id="PS51379"/>
    </source>
</evidence>
<dbReference type="InterPro" id="IPR004017">
    <property type="entry name" value="Cys_rich_dom"/>
</dbReference>
<dbReference type="PROSITE" id="PS00198">
    <property type="entry name" value="4FE4S_FER_1"/>
    <property type="match status" value="1"/>
</dbReference>
<name>A0A848B6U4_9FIRM</name>
<proteinExistence type="predicted"/>
<keyword evidence="4" id="KW-0408">Iron</keyword>
<comment type="caution">
    <text evidence="7">The sequence shown here is derived from an EMBL/GenBank/DDBJ whole genome shotgun (WGS) entry which is preliminary data.</text>
</comment>
<dbReference type="InterPro" id="IPR017753">
    <property type="entry name" value="G3P_DH_GlpC_su"/>
</dbReference>
<keyword evidence="1" id="KW-0004">4Fe-4S</keyword>
<evidence type="ECO:0000313" key="7">
    <source>
        <dbReference type="EMBL" id="NMD98918.1"/>
    </source>
</evidence>
<dbReference type="Pfam" id="PF13183">
    <property type="entry name" value="Fer4_8"/>
    <property type="match status" value="1"/>
</dbReference>
<dbReference type="GO" id="GO:0009331">
    <property type="term" value="C:glycerol-3-phosphate dehydrogenase (FAD) complex"/>
    <property type="evidence" value="ECO:0007669"/>
    <property type="project" value="InterPro"/>
</dbReference>
<evidence type="ECO:0000313" key="8">
    <source>
        <dbReference type="Proteomes" id="UP000543804"/>
    </source>
</evidence>
<evidence type="ECO:0000256" key="4">
    <source>
        <dbReference type="ARBA" id="ARBA00023004"/>
    </source>
</evidence>
<keyword evidence="2" id="KW-0479">Metal-binding</keyword>
<keyword evidence="5" id="KW-0411">Iron-sulfur</keyword>
<dbReference type="SUPFAM" id="SSF46548">
    <property type="entry name" value="alpha-helical ferredoxin"/>
    <property type="match status" value="1"/>
</dbReference>
<evidence type="ECO:0000256" key="5">
    <source>
        <dbReference type="ARBA" id="ARBA00023014"/>
    </source>
</evidence>
<dbReference type="Gene3D" id="1.10.1060.10">
    <property type="entry name" value="Alpha-helical ferredoxin"/>
    <property type="match status" value="1"/>
</dbReference>
<dbReference type="GO" id="GO:0046872">
    <property type="term" value="F:metal ion binding"/>
    <property type="evidence" value="ECO:0007669"/>
    <property type="project" value="UniProtKB-KW"/>
</dbReference>
<reference evidence="7 8" key="1">
    <citation type="submission" date="2020-04" db="EMBL/GenBank/DDBJ databases">
        <authorList>
            <person name="Hitch T.C.A."/>
            <person name="Wylensek D."/>
            <person name="Clavel T."/>
        </authorList>
    </citation>
    <scope>NUCLEOTIDE SEQUENCE [LARGE SCALE GENOMIC DNA]</scope>
    <source>
        <strain evidence="7 8">PG-130-P53-12</strain>
    </source>
</reference>
<accession>A0A848B6U4</accession>
<dbReference type="GO" id="GO:0016491">
    <property type="term" value="F:oxidoreductase activity"/>
    <property type="evidence" value="ECO:0007669"/>
    <property type="project" value="UniProtKB-ARBA"/>
</dbReference>
<keyword evidence="8" id="KW-1185">Reference proteome</keyword>
<dbReference type="InterPro" id="IPR009051">
    <property type="entry name" value="Helical_ferredxn"/>
</dbReference>
<dbReference type="Pfam" id="PF02754">
    <property type="entry name" value="CCG"/>
    <property type="match status" value="2"/>
</dbReference>
<dbReference type="InterPro" id="IPR017900">
    <property type="entry name" value="4Fe4S_Fe_S_CS"/>
</dbReference>
<gene>
    <name evidence="7" type="ORF">HF878_05410</name>
</gene>
<dbReference type="Proteomes" id="UP000543804">
    <property type="component" value="Unassembled WGS sequence"/>
</dbReference>
<dbReference type="GO" id="GO:0009061">
    <property type="term" value="P:anaerobic respiration"/>
    <property type="evidence" value="ECO:0007669"/>
    <property type="project" value="InterPro"/>
</dbReference>
<feature type="domain" description="4Fe-4S ferredoxin-type" evidence="6">
    <location>
        <begin position="52"/>
        <end position="81"/>
    </location>
</feature>